<comment type="caution">
    <text evidence="3">The sequence shown here is derived from an EMBL/GenBank/DDBJ whole genome shotgun (WGS) entry which is preliminary data.</text>
</comment>
<dbReference type="RefSeq" id="WP_120323740.1">
    <property type="nucleotide sequence ID" value="NZ_RAPF01000002.1"/>
</dbReference>
<organism evidence="3 4">
    <name type="scientific">Altericroceibacterium spongiae</name>
    <dbReference type="NCBI Taxonomy" id="2320269"/>
    <lineage>
        <taxon>Bacteria</taxon>
        <taxon>Pseudomonadati</taxon>
        <taxon>Pseudomonadota</taxon>
        <taxon>Alphaproteobacteria</taxon>
        <taxon>Sphingomonadales</taxon>
        <taxon>Erythrobacteraceae</taxon>
        <taxon>Altericroceibacterium</taxon>
    </lineage>
</organism>
<name>A0A420EPF4_9SPHN</name>
<accession>A0A420EPF4</accession>
<dbReference type="EMBL" id="RAPF01000002">
    <property type="protein sequence ID" value="RKF22544.1"/>
    <property type="molecule type" value="Genomic_DNA"/>
</dbReference>
<evidence type="ECO:0000313" key="3">
    <source>
        <dbReference type="EMBL" id="RKF22544.1"/>
    </source>
</evidence>
<feature type="transmembrane region" description="Helical" evidence="2">
    <location>
        <begin position="6"/>
        <end position="22"/>
    </location>
</feature>
<dbReference type="Proteomes" id="UP000284395">
    <property type="component" value="Unassembled WGS sequence"/>
</dbReference>
<keyword evidence="2" id="KW-0472">Membrane</keyword>
<gene>
    <name evidence="3" type="ORF">D6851_04820</name>
</gene>
<keyword evidence="2" id="KW-1133">Transmembrane helix</keyword>
<sequence>MVDLFAIGLTHGLIAIAIWRLLMRDDLDHDSDTAAEGRRRPWLKSSGPDSNAGGDSGRHD</sequence>
<dbReference type="AlphaFoldDB" id="A0A420EPF4"/>
<reference evidence="3 4" key="1">
    <citation type="submission" date="2018-09" db="EMBL/GenBank/DDBJ databases">
        <title>Altererythrobacter spongiae sp. nov., isolated from a marine sponge.</title>
        <authorList>
            <person name="Zhuang L."/>
            <person name="Luo L."/>
        </authorList>
    </citation>
    <scope>NUCLEOTIDE SEQUENCE [LARGE SCALE GENOMIC DNA]</scope>
    <source>
        <strain evidence="3 4">HN-Y73</strain>
    </source>
</reference>
<keyword evidence="2" id="KW-0812">Transmembrane</keyword>
<evidence type="ECO:0000256" key="1">
    <source>
        <dbReference type="SAM" id="MobiDB-lite"/>
    </source>
</evidence>
<evidence type="ECO:0000313" key="4">
    <source>
        <dbReference type="Proteomes" id="UP000284395"/>
    </source>
</evidence>
<proteinExistence type="predicted"/>
<feature type="region of interest" description="Disordered" evidence="1">
    <location>
        <begin position="31"/>
        <end position="60"/>
    </location>
</feature>
<keyword evidence="4" id="KW-1185">Reference proteome</keyword>
<evidence type="ECO:0000256" key="2">
    <source>
        <dbReference type="SAM" id="Phobius"/>
    </source>
</evidence>
<protein>
    <submittedName>
        <fullName evidence="3">Uncharacterized protein</fullName>
    </submittedName>
</protein>
<dbReference type="OrthoDB" id="7510921at2"/>